<dbReference type="GO" id="GO:0051865">
    <property type="term" value="P:protein autoubiquitination"/>
    <property type="evidence" value="ECO:0007669"/>
    <property type="project" value="TreeGrafter"/>
</dbReference>
<dbReference type="PANTHER" id="PTHR31531:SF2">
    <property type="entry name" value="E3 UBIQUITIN-PROTEIN LIGASE E3D"/>
    <property type="match status" value="1"/>
</dbReference>
<sequence>MARNKNIEVYLYAEYKPLLSILNVVLAFPSADKNSQESEAAVPFFIDVEANSITYRIGKSKLNFILKQIEMYPASCRGMRWDPSSELHFTLQAKSEFHAENDMSGIFSHLMELEKSSEGDIITVIEQCPSSCCCSGCGQPVFSQNSVFKRVLPLPSENWSDFADNWFCHKHPHNTSSAQTECLDKQLNHLPKMLVPRPGDCLVGNLYLLVDGSQLCQDTVSCSPAHRLLCRGCGNFLGFVLSKEHKVDGTDDSSSHDHHIIIDNNFMEGSVHKIYLHAVTFSRKINGGFDVKKQSKNVAVKESLSGCHRKVEDFLCKFLRHQSHQFTSFRFLIQSSHEEQRDQLPILLMVWLLDQNLEVFSCSRVAGLKTSSAEVHPLKVMKILYKGCFLKITDPKLAWVRDNSVHGLDLPHPLCEELLSTLINSTKSLPLSQRSLNGFHVGYLQFE</sequence>
<evidence type="ECO:0000256" key="1">
    <source>
        <dbReference type="ARBA" id="ARBA00000885"/>
    </source>
</evidence>
<name>A0A2T7PBV7_POMCA</name>
<dbReference type="EMBL" id="PZQS01000005">
    <property type="protein sequence ID" value="PVD30892.1"/>
    <property type="molecule type" value="Genomic_DNA"/>
</dbReference>
<evidence type="ECO:0000256" key="6">
    <source>
        <dbReference type="ARBA" id="ARBA00032298"/>
    </source>
</evidence>
<gene>
    <name evidence="9" type="ORF">C0Q70_10167</name>
</gene>
<accession>A0A2T7PBV7</accession>
<evidence type="ECO:0000313" key="10">
    <source>
        <dbReference type="Proteomes" id="UP000245119"/>
    </source>
</evidence>
<protein>
    <recommendedName>
        <fullName evidence="3">E3 ubiquitin-protein ligase E3D</fullName>
        <ecNumber evidence="2">2.3.2.26</ecNumber>
    </recommendedName>
    <alternativeName>
        <fullName evidence="6">HECT-type E3 ubiquitin transferase E3D</fullName>
    </alternativeName>
    <alternativeName>
        <fullName evidence="5">UbcH10-binding protein with a HECT-like domain</fullName>
    </alternativeName>
    <alternativeName>
        <fullName evidence="4">Ubiquitin-conjugating enzyme E2C-binding protein</fullName>
    </alternativeName>
</protein>
<comment type="subunit">
    <text evidence="8">Interacts with UBE2C/UbcH10 (E2 ubiquitin-conjugating enzyme). In vitro, interacts with cyclin-B.</text>
</comment>
<evidence type="ECO:0000256" key="2">
    <source>
        <dbReference type="ARBA" id="ARBA00012485"/>
    </source>
</evidence>
<dbReference type="GO" id="GO:0006513">
    <property type="term" value="P:protein monoubiquitination"/>
    <property type="evidence" value="ECO:0007669"/>
    <property type="project" value="TreeGrafter"/>
</dbReference>
<dbReference type="GO" id="GO:0031624">
    <property type="term" value="F:ubiquitin conjugating enzyme binding"/>
    <property type="evidence" value="ECO:0007669"/>
    <property type="project" value="TreeGrafter"/>
</dbReference>
<organism evidence="9 10">
    <name type="scientific">Pomacea canaliculata</name>
    <name type="common">Golden apple snail</name>
    <dbReference type="NCBI Taxonomy" id="400727"/>
    <lineage>
        <taxon>Eukaryota</taxon>
        <taxon>Metazoa</taxon>
        <taxon>Spiralia</taxon>
        <taxon>Lophotrochozoa</taxon>
        <taxon>Mollusca</taxon>
        <taxon>Gastropoda</taxon>
        <taxon>Caenogastropoda</taxon>
        <taxon>Architaenioglossa</taxon>
        <taxon>Ampullarioidea</taxon>
        <taxon>Ampullariidae</taxon>
        <taxon>Pomacea</taxon>
    </lineage>
</organism>
<dbReference type="PANTHER" id="PTHR31531">
    <property type="entry name" value="E3 UBIQUITIN-PROTEIN LIGASE E3D FAMILY MEMBER"/>
    <property type="match status" value="1"/>
</dbReference>
<dbReference type="STRING" id="400727.A0A2T7PBV7"/>
<dbReference type="GO" id="GO:0000209">
    <property type="term" value="P:protein polyubiquitination"/>
    <property type="evidence" value="ECO:0007669"/>
    <property type="project" value="TreeGrafter"/>
</dbReference>
<evidence type="ECO:0000256" key="7">
    <source>
        <dbReference type="ARBA" id="ARBA00053831"/>
    </source>
</evidence>
<dbReference type="GO" id="GO:0005829">
    <property type="term" value="C:cytosol"/>
    <property type="evidence" value="ECO:0007669"/>
    <property type="project" value="TreeGrafter"/>
</dbReference>
<dbReference type="GO" id="GO:0061630">
    <property type="term" value="F:ubiquitin protein ligase activity"/>
    <property type="evidence" value="ECO:0007669"/>
    <property type="project" value="UniProtKB-EC"/>
</dbReference>
<evidence type="ECO:0000256" key="4">
    <source>
        <dbReference type="ARBA" id="ARBA00029737"/>
    </source>
</evidence>
<reference evidence="9 10" key="1">
    <citation type="submission" date="2018-04" db="EMBL/GenBank/DDBJ databases">
        <title>The genome of golden apple snail Pomacea canaliculata provides insight into stress tolerance and invasive adaptation.</title>
        <authorList>
            <person name="Liu C."/>
            <person name="Liu B."/>
            <person name="Ren Y."/>
            <person name="Zhang Y."/>
            <person name="Wang H."/>
            <person name="Li S."/>
            <person name="Jiang F."/>
            <person name="Yin L."/>
            <person name="Zhang G."/>
            <person name="Qian W."/>
            <person name="Fan W."/>
        </authorList>
    </citation>
    <scope>NUCLEOTIDE SEQUENCE [LARGE SCALE GENOMIC DNA]</scope>
    <source>
        <strain evidence="9">SZHN2017</strain>
        <tissue evidence="9">Muscle</tissue>
    </source>
</reference>
<dbReference type="InterPro" id="IPR019193">
    <property type="entry name" value="UBQ-conj_enz_E2-bd_prot"/>
</dbReference>
<evidence type="ECO:0000256" key="8">
    <source>
        <dbReference type="ARBA" id="ARBA00064185"/>
    </source>
</evidence>
<dbReference type="GO" id="GO:0005634">
    <property type="term" value="C:nucleus"/>
    <property type="evidence" value="ECO:0007669"/>
    <property type="project" value="TreeGrafter"/>
</dbReference>
<dbReference type="Proteomes" id="UP000245119">
    <property type="component" value="Linkage Group LG5"/>
</dbReference>
<dbReference type="OrthoDB" id="66510at2759"/>
<keyword evidence="10" id="KW-1185">Reference proteome</keyword>
<comment type="caution">
    <text evidence="9">The sequence shown here is derived from an EMBL/GenBank/DDBJ whole genome shotgun (WGS) entry which is preliminary data.</text>
</comment>
<dbReference type="GO" id="GO:0000151">
    <property type="term" value="C:ubiquitin ligase complex"/>
    <property type="evidence" value="ECO:0007669"/>
    <property type="project" value="TreeGrafter"/>
</dbReference>
<evidence type="ECO:0000256" key="5">
    <source>
        <dbReference type="ARBA" id="ARBA00032234"/>
    </source>
</evidence>
<evidence type="ECO:0000256" key="3">
    <source>
        <dbReference type="ARBA" id="ARBA00013646"/>
    </source>
</evidence>
<dbReference type="EC" id="2.3.2.26" evidence="2"/>
<dbReference type="Pfam" id="PF09814">
    <property type="entry name" value="HECT_2"/>
    <property type="match status" value="1"/>
</dbReference>
<comment type="function">
    <text evidence="7">E3 ubiquitin-protein ligase which accepts ubiquitin from specific E2 ubiquitin-conjugating enzymes, and transfers it to substrates, generally promoting their degradation by the proteasome. Independently of its E3 ubiquitin-protein ligase activity, acts as an inhibitor of CPSF3 endonuclease activity by blocking CPSF3 active site.</text>
</comment>
<comment type="catalytic activity">
    <reaction evidence="1">
        <text>S-ubiquitinyl-[E2 ubiquitin-conjugating enzyme]-L-cysteine + [acceptor protein]-L-lysine = [E2 ubiquitin-conjugating enzyme]-L-cysteine + N(6)-ubiquitinyl-[acceptor protein]-L-lysine.</text>
        <dbReference type="EC" id="2.3.2.26"/>
    </reaction>
</comment>
<dbReference type="GO" id="GO:0030332">
    <property type="term" value="F:cyclin binding"/>
    <property type="evidence" value="ECO:0007669"/>
    <property type="project" value="TreeGrafter"/>
</dbReference>
<proteinExistence type="predicted"/>
<evidence type="ECO:0000313" key="9">
    <source>
        <dbReference type="EMBL" id="PVD30892.1"/>
    </source>
</evidence>
<dbReference type="GO" id="GO:0043161">
    <property type="term" value="P:proteasome-mediated ubiquitin-dependent protein catabolic process"/>
    <property type="evidence" value="ECO:0007669"/>
    <property type="project" value="TreeGrafter"/>
</dbReference>
<dbReference type="AlphaFoldDB" id="A0A2T7PBV7"/>